<dbReference type="InterPro" id="IPR038666">
    <property type="entry name" value="SSP1_head-tail_sf"/>
</dbReference>
<dbReference type="RefSeq" id="WP_306412255.1">
    <property type="nucleotide sequence ID" value="NZ_JANFPI010000005.1"/>
</dbReference>
<gene>
    <name evidence="1" type="ORF">NOF55_15220</name>
</gene>
<dbReference type="EMBL" id="JANFPI010000005">
    <property type="protein sequence ID" value="MCX8998464.1"/>
    <property type="molecule type" value="Genomic_DNA"/>
</dbReference>
<sequence length="111" mass="12395">MQHVFLDPGQMTARLDLQRPVSSPDGQGGAAVSFETVASLWARIEPVSHAPTEAASQRGFTLTHRIWIARRDGIEAGMRFVKGGRGFAIRAFRDPDETRRYLVCHCEEEGR</sequence>
<dbReference type="Pfam" id="PF05521">
    <property type="entry name" value="Phage_HCP"/>
    <property type="match status" value="1"/>
</dbReference>
<comment type="caution">
    <text evidence="1">The sequence shown here is derived from an EMBL/GenBank/DDBJ whole genome shotgun (WGS) entry which is preliminary data.</text>
</comment>
<proteinExistence type="predicted"/>
<reference evidence="1" key="1">
    <citation type="submission" date="2022-07" db="EMBL/GenBank/DDBJ databases">
        <title>Ectorhizobium quercum gen.nov., sp. nov.</title>
        <authorList>
            <person name="Ma T."/>
            <person name="Li Y."/>
        </authorList>
    </citation>
    <scope>NUCLEOTIDE SEQUENCE</scope>
    <source>
        <strain evidence="1">BDR2-2</strain>
    </source>
</reference>
<evidence type="ECO:0000313" key="1">
    <source>
        <dbReference type="EMBL" id="MCX8998464.1"/>
    </source>
</evidence>
<name>A0AAE3N0Q6_9HYPH</name>
<organism evidence="1 2">
    <name type="scientific">Ectorhizobium quercum</name>
    <dbReference type="NCBI Taxonomy" id="2965071"/>
    <lineage>
        <taxon>Bacteria</taxon>
        <taxon>Pseudomonadati</taxon>
        <taxon>Pseudomonadota</taxon>
        <taxon>Alphaproteobacteria</taxon>
        <taxon>Hyphomicrobiales</taxon>
        <taxon>Rhizobiaceae</taxon>
        <taxon>Ectorhizobium</taxon>
    </lineage>
</organism>
<evidence type="ECO:0000313" key="2">
    <source>
        <dbReference type="Proteomes" id="UP001208771"/>
    </source>
</evidence>
<dbReference type="InterPro" id="IPR008767">
    <property type="entry name" value="Phage_SPP1_head-tail_adaptor"/>
</dbReference>
<protein>
    <submittedName>
        <fullName evidence="1">Phage head closure protein</fullName>
    </submittedName>
</protein>
<dbReference type="AlphaFoldDB" id="A0AAE3N0Q6"/>
<dbReference type="Gene3D" id="2.40.10.270">
    <property type="entry name" value="Bacteriophage SPP1 head-tail adaptor protein"/>
    <property type="match status" value="1"/>
</dbReference>
<dbReference type="NCBIfam" id="TIGR01563">
    <property type="entry name" value="gp16_SPP1"/>
    <property type="match status" value="1"/>
</dbReference>
<accession>A0AAE3N0Q6</accession>
<keyword evidence="2" id="KW-1185">Reference proteome</keyword>
<dbReference type="Proteomes" id="UP001208771">
    <property type="component" value="Unassembled WGS sequence"/>
</dbReference>